<keyword evidence="3" id="KW-0282">Flagellum</keyword>
<keyword evidence="4" id="KW-1185">Reference proteome</keyword>
<dbReference type="Proteomes" id="UP000526408">
    <property type="component" value="Unassembled WGS sequence"/>
</dbReference>
<feature type="domain" description="Flagellar motor switch protein FliN-like C-terminal" evidence="2">
    <location>
        <begin position="225"/>
        <end position="291"/>
    </location>
</feature>
<dbReference type="InterPro" id="IPR036429">
    <property type="entry name" value="SpoA-like_sf"/>
</dbReference>
<dbReference type="Pfam" id="PF01052">
    <property type="entry name" value="FliMN_C"/>
    <property type="match status" value="1"/>
</dbReference>
<comment type="caution">
    <text evidence="3">The sequence shown here is derived from an EMBL/GenBank/DDBJ whole genome shotgun (WGS) entry which is preliminary data.</text>
</comment>
<dbReference type="AlphaFoldDB" id="A0A7X6GYE5"/>
<reference evidence="3 4" key="1">
    <citation type="submission" date="2020-04" db="EMBL/GenBank/DDBJ databases">
        <authorList>
            <person name="Yoon J."/>
        </authorList>
    </citation>
    <scope>NUCLEOTIDE SEQUENCE [LARGE SCALE GENOMIC DNA]</scope>
    <source>
        <strain evidence="3 4">KMU-115</strain>
    </source>
</reference>
<feature type="region of interest" description="Disordered" evidence="1">
    <location>
        <begin position="297"/>
        <end position="318"/>
    </location>
</feature>
<organism evidence="3 4">
    <name type="scientific">Roseicyclus persicicus</name>
    <dbReference type="NCBI Taxonomy" id="2650661"/>
    <lineage>
        <taxon>Bacteria</taxon>
        <taxon>Pseudomonadati</taxon>
        <taxon>Pseudomonadota</taxon>
        <taxon>Alphaproteobacteria</taxon>
        <taxon>Rhodobacterales</taxon>
        <taxon>Roseobacteraceae</taxon>
        <taxon>Roseicyclus</taxon>
    </lineage>
</organism>
<name>A0A7X6GYE5_9RHOB</name>
<accession>A0A7X6GYE5</accession>
<dbReference type="Gene3D" id="2.30.330.10">
    <property type="entry name" value="SpoA-like"/>
    <property type="match status" value="1"/>
</dbReference>
<evidence type="ECO:0000259" key="2">
    <source>
        <dbReference type="Pfam" id="PF01052"/>
    </source>
</evidence>
<evidence type="ECO:0000313" key="3">
    <source>
        <dbReference type="EMBL" id="NKX43924.1"/>
    </source>
</evidence>
<dbReference type="InterPro" id="IPR001543">
    <property type="entry name" value="FliN-like_C"/>
</dbReference>
<protein>
    <submittedName>
        <fullName evidence="3">FliM/FliN family flagellar motor switch protein</fullName>
    </submittedName>
</protein>
<dbReference type="RefSeq" id="WP_168622259.1">
    <property type="nucleotide sequence ID" value="NZ_JAAZQQ010000001.1"/>
</dbReference>
<evidence type="ECO:0000313" key="4">
    <source>
        <dbReference type="Proteomes" id="UP000526408"/>
    </source>
</evidence>
<dbReference type="EMBL" id="JAAZQQ010000001">
    <property type="protein sequence ID" value="NKX43924.1"/>
    <property type="molecule type" value="Genomic_DNA"/>
</dbReference>
<evidence type="ECO:0000256" key="1">
    <source>
        <dbReference type="SAM" id="MobiDB-lite"/>
    </source>
</evidence>
<keyword evidence="3" id="KW-0966">Cell projection</keyword>
<gene>
    <name evidence="3" type="ORF">HCU73_04920</name>
</gene>
<keyword evidence="3" id="KW-0969">Cilium</keyword>
<dbReference type="SUPFAM" id="SSF101801">
    <property type="entry name" value="Surface presentation of antigens (SPOA)"/>
    <property type="match status" value="1"/>
</dbReference>
<proteinExistence type="predicted"/>
<sequence>MTAPRPGALRRKIAAHARPAPPRPDLSAGAVRGFGRALRHAAAPFDGLGLTLGDVGFTPDADLDGALAALPPQGLVAAVEDAAGRRGLIGLSAGLVDALVEVQTTGRVEAAELPPRPVTRIDEALARDFVDLALASFAAETQGLPGRDWPDRVTYGSRIRDRGQVSLLLPEGRYGVLSAALGFAGVARRAGVVLVLPTVAVAAAAAPAEVRPPDPAWVAARARLLDDLCLPLDAVLLRVRRPLGEVQALAVGDLVPFRAADLAEVALEDAAGRVLARGRLGQVGGHRALRLPAAPAAAAPAPAADPAPPAPAAARAAG</sequence>